<dbReference type="RefSeq" id="WP_091709095.1">
    <property type="nucleotide sequence ID" value="NZ_FNCA01000002.1"/>
</dbReference>
<dbReference type="OrthoDB" id="148250at2157"/>
<proteinExistence type="predicted"/>
<dbReference type="AlphaFoldDB" id="A0A7Z7AVI4"/>
<sequence>MKNDEKKVVFFENINISFYKTCVSYLNNGYIVYFFKIDNSFLTKSPIRNNLDNRKLINISELSFDYSLFTKAAFFSHKNLDSVFERYLTSPLIRYVSNLYDSSKVVDVYRKELMGVLNTVYTMELKINAIIENSVEVVIFCPVNNYCLHSSEFSLLSGKVHVKAFNNRSVLLTRLQSKMKNIVLLFYPFYILFNKVKPLPSKKKDVKEIRIGLNANLPGFFGFNHHYIGYIIDEIYGLPKSEVLFIDETFEAQNSVDFRKYGYMHTDFRNKRERISKTFASKIISEFIPVWLFCLRRAYKEEDFIIKSTRIILVDYIKWNMFLDSYSIEKHITVLLPDNISKTLLLEKKGVKTFYIYPDNYAGDYHIAQDDSLPNSVFYIFMHVNHAIIFGNKVERFFNVNRNSINHYHKVGVLASQKVRELKEGLIDSDLFPINKKKELPEKIVAVFDTSFVDYGPLKVKDGIKFGEDILYLLQDFPEIGVIFKEKKFLSETPELAPIYEQLEKHERCYVVRKSKEEIHFSYEVIASADLVISAAYTSTTAEALASRTKAVYYDVAGTDIDEKYYFNSFPNLVAHNYSDLKRLVNYWLYEVDIKQFNNFLETYVKGEIDPYLDCKAIDRLHQILKN</sequence>
<reference evidence="1 2" key="1">
    <citation type="submission" date="2016-10" db="EMBL/GenBank/DDBJ databases">
        <authorList>
            <person name="Varghese N."/>
            <person name="Submissions S."/>
        </authorList>
    </citation>
    <scope>NUCLEOTIDE SEQUENCE [LARGE SCALE GENOMIC DNA]</scope>
    <source>
        <strain evidence="1 2">PL 12/M</strain>
    </source>
</reference>
<keyword evidence="2" id="KW-1185">Reference proteome</keyword>
<evidence type="ECO:0000313" key="1">
    <source>
        <dbReference type="EMBL" id="SDF57957.1"/>
    </source>
</evidence>
<dbReference type="EMBL" id="FNCA01000002">
    <property type="protein sequence ID" value="SDF57957.1"/>
    <property type="molecule type" value="Genomic_DNA"/>
</dbReference>
<dbReference type="Proteomes" id="UP000199259">
    <property type="component" value="Unassembled WGS sequence"/>
</dbReference>
<accession>A0A7Z7AVI4</accession>
<gene>
    <name evidence="1" type="ORF">SAMN04488589_0940</name>
</gene>
<evidence type="ECO:0000313" key="2">
    <source>
        <dbReference type="Proteomes" id="UP000199259"/>
    </source>
</evidence>
<organism evidence="1 2">
    <name type="scientific">Methanolobus vulcani</name>
    <dbReference type="NCBI Taxonomy" id="38026"/>
    <lineage>
        <taxon>Archaea</taxon>
        <taxon>Methanobacteriati</taxon>
        <taxon>Methanobacteriota</taxon>
        <taxon>Stenosarchaea group</taxon>
        <taxon>Methanomicrobia</taxon>
        <taxon>Methanosarcinales</taxon>
        <taxon>Methanosarcinaceae</taxon>
        <taxon>Methanolobus</taxon>
    </lineage>
</organism>
<dbReference type="NCBIfam" id="TIGR04417">
    <property type="entry name" value="PFTS_polysacc"/>
    <property type="match status" value="1"/>
</dbReference>
<protein>
    <submittedName>
        <fullName evidence="1">Polysaccharide biosynthesis PFTS motif protein</fullName>
    </submittedName>
</protein>
<comment type="caution">
    <text evidence="1">The sequence shown here is derived from an EMBL/GenBank/DDBJ whole genome shotgun (WGS) entry which is preliminary data.</text>
</comment>
<dbReference type="InterPro" id="IPR030932">
    <property type="entry name" value="PFTS_polysacc"/>
</dbReference>
<name>A0A7Z7AVI4_9EURY</name>